<sequence>MLWARRAEHWSLLLSVNSLKVLIGRMRSVVGGGGGGNVV</sequence>
<protein>
    <submittedName>
        <fullName evidence="1">Uncharacterized protein</fullName>
    </submittedName>
</protein>
<evidence type="ECO:0000313" key="1">
    <source>
        <dbReference type="EMBL" id="JAH14199.1"/>
    </source>
</evidence>
<organism evidence="1">
    <name type="scientific">Anguilla anguilla</name>
    <name type="common">European freshwater eel</name>
    <name type="synonym">Muraena anguilla</name>
    <dbReference type="NCBI Taxonomy" id="7936"/>
    <lineage>
        <taxon>Eukaryota</taxon>
        <taxon>Metazoa</taxon>
        <taxon>Chordata</taxon>
        <taxon>Craniata</taxon>
        <taxon>Vertebrata</taxon>
        <taxon>Euteleostomi</taxon>
        <taxon>Actinopterygii</taxon>
        <taxon>Neopterygii</taxon>
        <taxon>Teleostei</taxon>
        <taxon>Anguilliformes</taxon>
        <taxon>Anguillidae</taxon>
        <taxon>Anguilla</taxon>
    </lineage>
</organism>
<reference evidence="1" key="1">
    <citation type="submission" date="2014-11" db="EMBL/GenBank/DDBJ databases">
        <authorList>
            <person name="Amaro Gonzalez C."/>
        </authorList>
    </citation>
    <scope>NUCLEOTIDE SEQUENCE</scope>
</reference>
<reference evidence="1" key="2">
    <citation type="journal article" date="2015" name="Fish Shellfish Immunol.">
        <title>Early steps in the European eel (Anguilla anguilla)-Vibrio vulnificus interaction in the gills: Role of the RtxA13 toxin.</title>
        <authorList>
            <person name="Callol A."/>
            <person name="Pajuelo D."/>
            <person name="Ebbesson L."/>
            <person name="Teles M."/>
            <person name="MacKenzie S."/>
            <person name="Amaro C."/>
        </authorList>
    </citation>
    <scope>NUCLEOTIDE SEQUENCE</scope>
</reference>
<dbReference type="EMBL" id="GBXM01094378">
    <property type="protein sequence ID" value="JAH14199.1"/>
    <property type="molecule type" value="Transcribed_RNA"/>
</dbReference>
<accession>A0A0E9QBN2</accession>
<name>A0A0E9QBN2_ANGAN</name>
<proteinExistence type="predicted"/>
<dbReference type="AlphaFoldDB" id="A0A0E9QBN2"/>